<accession>A0A5S3WQR0</accession>
<sequence length="282" mass="31735">MHAVYRIFPLLLVGLTTSYSSNAHSQAPAFKGPYLGQLSPGLTPRAFAPGVIATDTHLETEVLFLPDMTELTFTRSGGEYGQSTLLAMQYRNDAWHWKSIPAGKTKAYQSRFSPPVSEIKKIAPFKGIPVIGYTRSATDTIYFYVLNFDDGSGHLSYSRKINGRYETPVKMSNAVNQGKYIAHPFIAPDESYLMWDAEKDGENTPDIFISFRQPDGSWGEAINMGDKINTPLYEQRPKVTPDGKYLFFWRGDVKTKQDGSRYVVGSPYWVDAHVIEQLRPKL</sequence>
<dbReference type="OrthoDB" id="240809at2"/>
<feature type="chain" id="PRO_5024355367" evidence="1">
    <location>
        <begin position="24"/>
        <end position="282"/>
    </location>
</feature>
<reference evidence="2 3" key="1">
    <citation type="submission" date="2018-01" db="EMBL/GenBank/DDBJ databases">
        <authorList>
            <person name="Paulsen S."/>
            <person name="Gram L.K."/>
        </authorList>
    </citation>
    <scope>NUCLEOTIDE SEQUENCE [LARGE SCALE GENOMIC DNA]</scope>
    <source>
        <strain evidence="2 3">S2599</strain>
    </source>
</reference>
<dbReference type="Proteomes" id="UP000306719">
    <property type="component" value="Unassembled WGS sequence"/>
</dbReference>
<evidence type="ECO:0000256" key="1">
    <source>
        <dbReference type="SAM" id="SignalP"/>
    </source>
</evidence>
<comment type="caution">
    <text evidence="2">The sequence shown here is derived from an EMBL/GenBank/DDBJ whole genome shotgun (WGS) entry which is preliminary data.</text>
</comment>
<proteinExistence type="predicted"/>
<evidence type="ECO:0000313" key="2">
    <source>
        <dbReference type="EMBL" id="TMP31058.1"/>
    </source>
</evidence>
<keyword evidence="1" id="KW-0732">Signal</keyword>
<protein>
    <submittedName>
        <fullName evidence="2">Uncharacterized protein</fullName>
    </submittedName>
</protein>
<dbReference type="AlphaFoldDB" id="A0A5S3WQR0"/>
<dbReference type="EMBL" id="PNCJ01000056">
    <property type="protein sequence ID" value="TMP31058.1"/>
    <property type="molecule type" value="Genomic_DNA"/>
</dbReference>
<feature type="signal peptide" evidence="1">
    <location>
        <begin position="1"/>
        <end position="23"/>
    </location>
</feature>
<gene>
    <name evidence="2" type="ORF">CWB98_22910</name>
</gene>
<dbReference type="SUPFAM" id="SSF82171">
    <property type="entry name" value="DPP6 N-terminal domain-like"/>
    <property type="match status" value="1"/>
</dbReference>
<organism evidence="2 3">
    <name type="scientific">Pseudoalteromonas rubra</name>
    <dbReference type="NCBI Taxonomy" id="43658"/>
    <lineage>
        <taxon>Bacteria</taxon>
        <taxon>Pseudomonadati</taxon>
        <taxon>Pseudomonadota</taxon>
        <taxon>Gammaproteobacteria</taxon>
        <taxon>Alteromonadales</taxon>
        <taxon>Pseudoalteromonadaceae</taxon>
        <taxon>Pseudoalteromonas</taxon>
    </lineage>
</organism>
<name>A0A5S3WQR0_9GAMM</name>
<reference evidence="3" key="2">
    <citation type="submission" date="2019-06" db="EMBL/GenBank/DDBJ databases">
        <title>Co-occurence of chitin degradation, pigmentation and bioactivity in marine Pseudoalteromonas.</title>
        <authorList>
            <person name="Sonnenschein E.C."/>
            <person name="Bech P.K."/>
        </authorList>
    </citation>
    <scope>NUCLEOTIDE SEQUENCE [LARGE SCALE GENOMIC DNA]</scope>
    <source>
        <strain evidence="3">S2599</strain>
    </source>
</reference>
<evidence type="ECO:0000313" key="3">
    <source>
        <dbReference type="Proteomes" id="UP000306719"/>
    </source>
</evidence>
<dbReference type="RefSeq" id="WP_138546873.1">
    <property type="nucleotide sequence ID" value="NZ_PNCJ01000056.1"/>
</dbReference>